<evidence type="ECO:0000256" key="7">
    <source>
        <dbReference type="ARBA" id="ARBA00032100"/>
    </source>
</evidence>
<evidence type="ECO:0000256" key="8">
    <source>
        <dbReference type="SAM" id="Phobius"/>
    </source>
</evidence>
<feature type="transmembrane region" description="Helical" evidence="8">
    <location>
        <begin position="60"/>
        <end position="83"/>
    </location>
</feature>
<name>C1LEG3_SCHJA</name>
<feature type="transmembrane region" description="Helical" evidence="8">
    <location>
        <begin position="118"/>
        <end position="138"/>
    </location>
</feature>
<reference evidence="9" key="1">
    <citation type="journal article" date="2009" name="Nature">
        <title>The Schistosoma japonicum genome reveals features of host-parasite interplay.</title>
        <authorList>
            <person name="Liu F."/>
            <person name="Zhou Y."/>
            <person name="Wang Z.Q."/>
            <person name="Lu G."/>
            <person name="Zheng H."/>
            <person name="Brindley P.J."/>
            <person name="McManus D.P."/>
            <person name="Blair D."/>
            <person name="Zhang Q.H."/>
            <person name="Zhong Y."/>
            <person name="Wang S."/>
            <person name="Han Z.G."/>
            <person name="Chen Z."/>
        </authorList>
    </citation>
    <scope>NUCLEOTIDE SEQUENCE</scope>
    <source>
        <strain evidence="9">Anhui</strain>
    </source>
</reference>
<reference evidence="9" key="2">
    <citation type="submission" date="2009-03" db="EMBL/GenBank/DDBJ databases">
        <authorList>
            <person name="Gang L."/>
        </authorList>
    </citation>
    <scope>NUCLEOTIDE SEQUENCE</scope>
    <source>
        <strain evidence="9">Anhui</strain>
    </source>
</reference>
<evidence type="ECO:0000256" key="4">
    <source>
        <dbReference type="ARBA" id="ARBA00022692"/>
    </source>
</evidence>
<comment type="subcellular location">
    <subcellularLocation>
        <location evidence="1">Membrane</location>
        <topology evidence="1">Multi-pass membrane protein</topology>
    </subcellularLocation>
</comment>
<evidence type="ECO:0000256" key="6">
    <source>
        <dbReference type="ARBA" id="ARBA00023136"/>
    </source>
</evidence>
<keyword evidence="5 8" id="KW-1133">Transmembrane helix</keyword>
<protein>
    <recommendedName>
        <fullName evidence="2">Tumor protein p53-inducible protein 11</fullName>
    </recommendedName>
    <alternativeName>
        <fullName evidence="7">p53-induced gene 11 protein</fullName>
    </alternativeName>
</protein>
<dbReference type="PANTHER" id="PTHR31584">
    <property type="entry name" value="TUMOR PROTEIN P53-INDUCIBLE PROTEIN 11"/>
    <property type="match status" value="1"/>
</dbReference>
<evidence type="ECO:0000256" key="5">
    <source>
        <dbReference type="ARBA" id="ARBA00022989"/>
    </source>
</evidence>
<dbReference type="EMBL" id="FN317360">
    <property type="protein sequence ID" value="CAX73091.1"/>
    <property type="molecule type" value="mRNA"/>
</dbReference>
<evidence type="ECO:0000256" key="1">
    <source>
        <dbReference type="ARBA" id="ARBA00004141"/>
    </source>
</evidence>
<keyword evidence="3" id="KW-0597">Phosphoprotein</keyword>
<feature type="transmembrane region" description="Helical" evidence="8">
    <location>
        <begin position="145"/>
        <end position="165"/>
    </location>
</feature>
<evidence type="ECO:0000256" key="3">
    <source>
        <dbReference type="ARBA" id="ARBA00022553"/>
    </source>
</evidence>
<dbReference type="GO" id="GO:0016020">
    <property type="term" value="C:membrane"/>
    <property type="evidence" value="ECO:0007669"/>
    <property type="project" value="UniProtKB-SubCell"/>
</dbReference>
<evidence type="ECO:0000313" key="9">
    <source>
        <dbReference type="EMBL" id="CAX73091.1"/>
    </source>
</evidence>
<keyword evidence="6 8" id="KW-0472">Membrane</keyword>
<dbReference type="Pfam" id="PF14936">
    <property type="entry name" value="p53-inducible11"/>
    <property type="match status" value="1"/>
</dbReference>
<dbReference type="PANTHER" id="PTHR31584:SF1">
    <property type="entry name" value="TUMOR PROTEIN P53-INDUCIBLE PROTEIN 11"/>
    <property type="match status" value="1"/>
</dbReference>
<feature type="transmembrane region" description="Helical" evidence="8">
    <location>
        <begin position="171"/>
        <end position="188"/>
    </location>
</feature>
<organism evidence="9">
    <name type="scientific">Schistosoma japonicum</name>
    <name type="common">Blood fluke</name>
    <dbReference type="NCBI Taxonomy" id="6182"/>
    <lineage>
        <taxon>Eukaryota</taxon>
        <taxon>Metazoa</taxon>
        <taxon>Spiralia</taxon>
        <taxon>Lophotrochozoa</taxon>
        <taxon>Platyhelminthes</taxon>
        <taxon>Trematoda</taxon>
        <taxon>Digenea</taxon>
        <taxon>Strigeidida</taxon>
        <taxon>Schistosomatoidea</taxon>
        <taxon>Schistosomatidae</taxon>
        <taxon>Schistosoma</taxon>
    </lineage>
</organism>
<evidence type="ECO:0000256" key="2">
    <source>
        <dbReference type="ARBA" id="ARBA00019449"/>
    </source>
</evidence>
<dbReference type="AlphaFoldDB" id="C1LEG3"/>
<sequence>MKAFIERKESSSDLLSRYKARKMLGVGESSGGVVSSKVTQLLGDSNEVKLDTQDIASIRYWSYLMALLIFSFGLMILGFPLPYGDWFLERLFPVANIYNVRVPSESCSIQGSHNIRLIYMHFGYLHIIIASGMFYSLLVIKTNGIYMSQFLSSAYSLSFMTVHFVTKEWNWILFIYIILTIITIMFHVKLSMIRARGWISTIKHYFFSKLSPRNKNHSSNETIK</sequence>
<proteinExistence type="evidence at transcript level"/>
<accession>C1LEG3</accession>
<dbReference type="InterPro" id="IPR028266">
    <property type="entry name" value="TP53I11"/>
</dbReference>
<keyword evidence="4 8" id="KW-0812">Transmembrane</keyword>